<feature type="transmembrane region" description="Helical" evidence="6">
    <location>
        <begin position="129"/>
        <end position="147"/>
    </location>
</feature>
<dbReference type="RefSeq" id="WP_214185436.1">
    <property type="nucleotide sequence ID" value="NZ_BSDS01000002.1"/>
</dbReference>
<keyword evidence="3 6" id="KW-0812">Transmembrane</keyword>
<gene>
    <name evidence="8" type="ORF">GHYDROH2_24200</name>
</gene>
<dbReference type="PANTHER" id="PTHR35007:SF2">
    <property type="entry name" value="PILUS ASSEMBLE PROTEIN"/>
    <property type="match status" value="1"/>
</dbReference>
<evidence type="ECO:0000256" key="6">
    <source>
        <dbReference type="SAM" id="Phobius"/>
    </source>
</evidence>
<dbReference type="GO" id="GO:0005886">
    <property type="term" value="C:plasma membrane"/>
    <property type="evidence" value="ECO:0007669"/>
    <property type="project" value="UniProtKB-SubCell"/>
</dbReference>
<evidence type="ECO:0000313" key="8">
    <source>
        <dbReference type="EMBL" id="GLI38919.1"/>
    </source>
</evidence>
<protein>
    <submittedName>
        <fullName evidence="8">Type II secretion system protein</fullName>
    </submittedName>
</protein>
<dbReference type="Proteomes" id="UP001144352">
    <property type="component" value="Unassembled WGS sequence"/>
</dbReference>
<evidence type="ECO:0000256" key="3">
    <source>
        <dbReference type="ARBA" id="ARBA00022692"/>
    </source>
</evidence>
<name>A0A9W6G1Y1_9BACT</name>
<organism evidence="8 9">
    <name type="scientific">Geobacter hydrogenophilus</name>
    <dbReference type="NCBI Taxonomy" id="40983"/>
    <lineage>
        <taxon>Bacteria</taxon>
        <taxon>Pseudomonadati</taxon>
        <taxon>Thermodesulfobacteriota</taxon>
        <taxon>Desulfuromonadia</taxon>
        <taxon>Geobacterales</taxon>
        <taxon>Geobacteraceae</taxon>
        <taxon>Geobacter</taxon>
    </lineage>
</organism>
<dbReference type="AlphaFoldDB" id="A0A9W6G1Y1"/>
<feature type="transmembrane region" description="Helical" evidence="6">
    <location>
        <begin position="277"/>
        <end position="298"/>
    </location>
</feature>
<comment type="caution">
    <text evidence="8">The sequence shown here is derived from an EMBL/GenBank/DDBJ whole genome shotgun (WGS) entry which is preliminary data.</text>
</comment>
<evidence type="ECO:0000256" key="4">
    <source>
        <dbReference type="ARBA" id="ARBA00022989"/>
    </source>
</evidence>
<evidence type="ECO:0000313" key="9">
    <source>
        <dbReference type="Proteomes" id="UP001144352"/>
    </source>
</evidence>
<evidence type="ECO:0000256" key="1">
    <source>
        <dbReference type="ARBA" id="ARBA00004651"/>
    </source>
</evidence>
<evidence type="ECO:0000259" key="7">
    <source>
        <dbReference type="Pfam" id="PF00482"/>
    </source>
</evidence>
<keyword evidence="5 6" id="KW-0472">Membrane</keyword>
<proteinExistence type="predicted"/>
<feature type="transmembrane region" description="Helical" evidence="6">
    <location>
        <begin position="6"/>
        <end position="25"/>
    </location>
</feature>
<evidence type="ECO:0000256" key="2">
    <source>
        <dbReference type="ARBA" id="ARBA00022475"/>
    </source>
</evidence>
<feature type="transmembrane region" description="Helical" evidence="6">
    <location>
        <begin position="93"/>
        <end position="117"/>
    </location>
</feature>
<keyword evidence="4 6" id="KW-1133">Transmembrane helix</keyword>
<dbReference type="Pfam" id="PF00482">
    <property type="entry name" value="T2SSF"/>
    <property type="match status" value="1"/>
</dbReference>
<comment type="subcellular location">
    <subcellularLocation>
        <location evidence="1">Cell membrane</location>
        <topology evidence="1">Multi-pass membrane protein</topology>
    </subcellularLocation>
</comment>
<feature type="domain" description="Type II secretion system protein GspF" evidence="7">
    <location>
        <begin position="165"/>
        <end position="293"/>
    </location>
</feature>
<reference evidence="8" key="1">
    <citation type="submission" date="2022-12" db="EMBL/GenBank/DDBJ databases">
        <title>Reference genome sequencing for broad-spectrum identification of bacterial and archaeal isolates by mass spectrometry.</title>
        <authorList>
            <person name="Sekiguchi Y."/>
            <person name="Tourlousse D.M."/>
        </authorList>
    </citation>
    <scope>NUCLEOTIDE SEQUENCE</scope>
    <source>
        <strain evidence="8">H2</strain>
    </source>
</reference>
<dbReference type="EMBL" id="BSDS01000002">
    <property type="protein sequence ID" value="GLI38919.1"/>
    <property type="molecule type" value="Genomic_DNA"/>
</dbReference>
<evidence type="ECO:0000256" key="5">
    <source>
        <dbReference type="ARBA" id="ARBA00023136"/>
    </source>
</evidence>
<accession>A0A9W6G1Y1</accession>
<sequence length="306" mass="34476">MLTIITVSIFISVSLLTVALLYPYLTRGSIVKERLEKLSTTQKSEPETFSLIKEKTPLQLFLARMGSKITQSNKEQSKYVKMLLAAGYRKESLYIFLGSKIILAVGLPVIFILLYAIPKGALAQMQTMLYAVMFAIIGYLLPSYIVHRKAEKRKLLMFQTLPDILDLLTVCVEAGLSIDAAMIRASENPQFRGNPLAEEVKVAAMETRAGKPRSEALRDMAERTSLEDMRAFVMMLVQTEKFGTSLSQALRIHSDTLRTKRRQYAEEAAAKTAIKMLFPLVFFIFPALLVVILGPAMFKIRLLFQH</sequence>
<dbReference type="PANTHER" id="PTHR35007">
    <property type="entry name" value="INTEGRAL MEMBRANE PROTEIN-RELATED"/>
    <property type="match status" value="1"/>
</dbReference>
<dbReference type="InterPro" id="IPR018076">
    <property type="entry name" value="T2SS_GspF_dom"/>
</dbReference>
<keyword evidence="9" id="KW-1185">Reference proteome</keyword>
<keyword evidence="2" id="KW-1003">Cell membrane</keyword>